<evidence type="ECO:0000313" key="2">
    <source>
        <dbReference type="Proteomes" id="UP000199615"/>
    </source>
</evidence>
<gene>
    <name evidence="1" type="ORF">SAMN05444123_10853</name>
</gene>
<keyword evidence="2" id="KW-1185">Reference proteome</keyword>
<reference evidence="2" key="1">
    <citation type="submission" date="2016-10" db="EMBL/GenBank/DDBJ databases">
        <authorList>
            <person name="Varghese N."/>
            <person name="Submissions S."/>
        </authorList>
    </citation>
    <scope>NUCLEOTIDE SEQUENCE [LARGE SCALE GENOMIC DNA]</scope>
    <source>
        <strain evidence="2">DSM 123</strain>
    </source>
</reference>
<accession>A0A1H8V5P0</accession>
<sequence length="141" mass="15546">MSETYVYHPDIPESCPLDGAEPVGTIYRSVQGFPPLAADFDSDVEANKPNAKRGNCKHWGCSVWQDLQSAEHARKVYDTFRTSYIVVGDLQPSAGQVLATPSKAQPGHATFWKVHGLDVSSHFRKLLDPILPQQDDPLGPM</sequence>
<dbReference type="Proteomes" id="UP000199615">
    <property type="component" value="Unassembled WGS sequence"/>
</dbReference>
<protein>
    <submittedName>
        <fullName evidence="1">Uncharacterized protein</fullName>
    </submittedName>
</protein>
<proteinExistence type="predicted"/>
<dbReference type="AlphaFoldDB" id="A0A1H8V5P0"/>
<organism evidence="1 2">
    <name type="scientific">Rhodopseudomonas pseudopalustris</name>
    <dbReference type="NCBI Taxonomy" id="1513892"/>
    <lineage>
        <taxon>Bacteria</taxon>
        <taxon>Pseudomonadati</taxon>
        <taxon>Pseudomonadota</taxon>
        <taxon>Alphaproteobacteria</taxon>
        <taxon>Hyphomicrobiales</taxon>
        <taxon>Nitrobacteraceae</taxon>
        <taxon>Rhodopseudomonas</taxon>
    </lineage>
</organism>
<dbReference type="EMBL" id="FODT01000008">
    <property type="protein sequence ID" value="SEP10573.1"/>
    <property type="molecule type" value="Genomic_DNA"/>
</dbReference>
<dbReference type="OrthoDB" id="8443148at2"/>
<name>A0A1H8V5P0_9BRAD</name>
<evidence type="ECO:0000313" key="1">
    <source>
        <dbReference type="EMBL" id="SEP10573.1"/>
    </source>
</evidence>
<dbReference type="RefSeq" id="WP_139202656.1">
    <property type="nucleotide sequence ID" value="NZ_FODT01000008.1"/>
</dbReference>